<dbReference type="AlphaFoldDB" id="A0A183LIV6"/>
<organism evidence="1 2">
    <name type="scientific">Schistosoma margrebowiei</name>
    <dbReference type="NCBI Taxonomy" id="48269"/>
    <lineage>
        <taxon>Eukaryota</taxon>
        <taxon>Metazoa</taxon>
        <taxon>Spiralia</taxon>
        <taxon>Lophotrochozoa</taxon>
        <taxon>Platyhelminthes</taxon>
        <taxon>Trematoda</taxon>
        <taxon>Digenea</taxon>
        <taxon>Strigeidida</taxon>
        <taxon>Schistosomatoidea</taxon>
        <taxon>Schistosomatidae</taxon>
        <taxon>Schistosoma</taxon>
    </lineage>
</organism>
<dbReference type="EMBL" id="UZAI01001109">
    <property type="protein sequence ID" value="VDO58986.1"/>
    <property type="molecule type" value="Genomic_DNA"/>
</dbReference>
<evidence type="ECO:0000313" key="2">
    <source>
        <dbReference type="Proteomes" id="UP000277204"/>
    </source>
</evidence>
<dbReference type="Proteomes" id="UP000277204">
    <property type="component" value="Unassembled WGS sequence"/>
</dbReference>
<evidence type="ECO:0000313" key="1">
    <source>
        <dbReference type="EMBL" id="VDO58986.1"/>
    </source>
</evidence>
<keyword evidence="2" id="KW-1185">Reference proteome</keyword>
<accession>A0A183LIV6</accession>
<name>A0A183LIV6_9TREM</name>
<reference evidence="1 2" key="1">
    <citation type="submission" date="2018-11" db="EMBL/GenBank/DDBJ databases">
        <authorList>
            <consortium name="Pathogen Informatics"/>
        </authorList>
    </citation>
    <scope>NUCLEOTIDE SEQUENCE [LARGE SCALE GENOMIC DNA]</scope>
    <source>
        <strain evidence="1 2">Zambia</strain>
    </source>
</reference>
<protein>
    <submittedName>
        <fullName evidence="1">Uncharacterized protein</fullName>
    </submittedName>
</protein>
<proteinExistence type="predicted"/>
<sequence length="89" mass="10462">MYFLFINMPLTETIDFVCQQLHEKQINIEMSKLSLKELLLKCTMNVHFIFNNKHYRQIDDIAIGTPLGLILVDYFLAKLENESVKDVIN</sequence>
<dbReference type="STRING" id="48269.A0A183LIV6"/>
<gene>
    <name evidence="1" type="ORF">SMRZ_LOCUS3731</name>
</gene>